<dbReference type="GO" id="GO:0005737">
    <property type="term" value="C:cytoplasm"/>
    <property type="evidence" value="ECO:0007669"/>
    <property type="project" value="UniProtKB-SubCell"/>
</dbReference>
<evidence type="ECO:0000256" key="10">
    <source>
        <dbReference type="PROSITE-ProRule" id="PRU00108"/>
    </source>
</evidence>
<keyword evidence="4" id="KW-0217">Developmental protein</keyword>
<evidence type="ECO:0000313" key="15">
    <source>
        <dbReference type="Proteomes" id="UP000008144"/>
    </source>
</evidence>
<dbReference type="SUPFAM" id="SSF46689">
    <property type="entry name" value="Homeodomain-like"/>
    <property type="match status" value="1"/>
</dbReference>
<dbReference type="CDD" id="cd00086">
    <property type="entry name" value="homeodomain"/>
    <property type="match status" value="1"/>
</dbReference>
<keyword evidence="6 10" id="KW-0238">DNA-binding</keyword>
<feature type="compositionally biased region" description="Low complexity" evidence="12">
    <location>
        <begin position="463"/>
        <end position="473"/>
    </location>
</feature>
<evidence type="ECO:0000313" key="14">
    <source>
        <dbReference type="Ensembl" id="ENSCINP00000009825.3"/>
    </source>
</evidence>
<evidence type="ECO:0000256" key="3">
    <source>
        <dbReference type="ARBA" id="ARBA00008161"/>
    </source>
</evidence>
<keyword evidence="9 10" id="KW-0539">Nucleus</keyword>
<evidence type="ECO:0000256" key="2">
    <source>
        <dbReference type="ARBA" id="ARBA00004496"/>
    </source>
</evidence>
<evidence type="ECO:0000256" key="4">
    <source>
        <dbReference type="ARBA" id="ARBA00022473"/>
    </source>
</evidence>
<protein>
    <recommendedName>
        <fullName evidence="13">Homeobox domain-containing protein</fullName>
    </recommendedName>
</protein>
<dbReference type="HOGENOM" id="CLU_036081_0_0_1"/>
<evidence type="ECO:0000256" key="6">
    <source>
        <dbReference type="ARBA" id="ARBA00023125"/>
    </source>
</evidence>
<dbReference type="PROSITE" id="PS00027">
    <property type="entry name" value="HOMEOBOX_1"/>
    <property type="match status" value="1"/>
</dbReference>
<dbReference type="Ensembl" id="ENSCINT00000009825.3">
    <property type="protein sequence ID" value="ENSCINP00000009825.3"/>
    <property type="gene ID" value="ENSCING00000004748.3"/>
</dbReference>
<dbReference type="GeneTree" id="ENSGT00940000167410"/>
<dbReference type="GO" id="GO:0006357">
    <property type="term" value="P:regulation of transcription by RNA polymerase II"/>
    <property type="evidence" value="ECO:0000318"/>
    <property type="project" value="GO_Central"/>
</dbReference>
<proteinExistence type="inferred from homology"/>
<dbReference type="GO" id="GO:0000978">
    <property type="term" value="F:RNA polymerase II cis-regulatory region sequence-specific DNA binding"/>
    <property type="evidence" value="ECO:0000318"/>
    <property type="project" value="GO_Central"/>
</dbReference>
<evidence type="ECO:0000256" key="5">
    <source>
        <dbReference type="ARBA" id="ARBA00023015"/>
    </source>
</evidence>
<keyword evidence="7 10" id="KW-0371">Homeobox</keyword>
<reference evidence="15" key="1">
    <citation type="journal article" date="2002" name="Science">
        <title>The draft genome of Ciona intestinalis: insights into chordate and vertebrate origins.</title>
        <authorList>
            <person name="Dehal P."/>
            <person name="Satou Y."/>
            <person name="Campbell R.K."/>
            <person name="Chapman J."/>
            <person name="Degnan B."/>
            <person name="De Tomaso A."/>
            <person name="Davidson B."/>
            <person name="Di Gregorio A."/>
            <person name="Gelpke M."/>
            <person name="Goodstein D.M."/>
            <person name="Harafuji N."/>
            <person name="Hastings K.E."/>
            <person name="Ho I."/>
            <person name="Hotta K."/>
            <person name="Huang W."/>
            <person name="Kawashima T."/>
            <person name="Lemaire P."/>
            <person name="Martinez D."/>
            <person name="Meinertzhagen I.A."/>
            <person name="Necula S."/>
            <person name="Nonaka M."/>
            <person name="Putnam N."/>
            <person name="Rash S."/>
            <person name="Saiga H."/>
            <person name="Satake M."/>
            <person name="Terry A."/>
            <person name="Yamada L."/>
            <person name="Wang H.G."/>
            <person name="Awazu S."/>
            <person name="Azumi K."/>
            <person name="Boore J."/>
            <person name="Branno M."/>
            <person name="Chin-Bow S."/>
            <person name="DeSantis R."/>
            <person name="Doyle S."/>
            <person name="Francino P."/>
            <person name="Keys D.N."/>
            <person name="Haga S."/>
            <person name="Hayashi H."/>
            <person name="Hino K."/>
            <person name="Imai K.S."/>
            <person name="Inaba K."/>
            <person name="Kano S."/>
            <person name="Kobayashi K."/>
            <person name="Kobayashi M."/>
            <person name="Lee B.I."/>
            <person name="Makabe K.W."/>
            <person name="Manohar C."/>
            <person name="Matassi G."/>
            <person name="Medina M."/>
            <person name="Mochizuki Y."/>
            <person name="Mount S."/>
            <person name="Morishita T."/>
            <person name="Miura S."/>
            <person name="Nakayama A."/>
            <person name="Nishizaka S."/>
            <person name="Nomoto H."/>
            <person name="Ohta F."/>
            <person name="Oishi K."/>
            <person name="Rigoutsos I."/>
            <person name="Sano M."/>
            <person name="Sasaki A."/>
            <person name="Sasakura Y."/>
            <person name="Shoguchi E."/>
            <person name="Shin-i T."/>
            <person name="Spagnuolo A."/>
            <person name="Stainier D."/>
            <person name="Suzuki M.M."/>
            <person name="Tassy O."/>
            <person name="Takatori N."/>
            <person name="Tokuoka M."/>
            <person name="Yagi K."/>
            <person name="Yoshizaki F."/>
            <person name="Wada S."/>
            <person name="Zhang C."/>
            <person name="Hyatt P.D."/>
            <person name="Larimer F."/>
            <person name="Detter C."/>
            <person name="Doggett N."/>
            <person name="Glavina T."/>
            <person name="Hawkins T."/>
            <person name="Richardson P."/>
            <person name="Lucas S."/>
            <person name="Kohara Y."/>
            <person name="Levine M."/>
            <person name="Satoh N."/>
            <person name="Rokhsar D.S."/>
        </authorList>
    </citation>
    <scope>NUCLEOTIDE SEQUENCE [LARGE SCALE GENOMIC DNA]</scope>
</reference>
<organism evidence="14 15">
    <name type="scientific">Ciona intestinalis</name>
    <name type="common">Transparent sea squirt</name>
    <name type="synonym">Ascidia intestinalis</name>
    <dbReference type="NCBI Taxonomy" id="7719"/>
    <lineage>
        <taxon>Eukaryota</taxon>
        <taxon>Metazoa</taxon>
        <taxon>Chordata</taxon>
        <taxon>Tunicata</taxon>
        <taxon>Ascidiacea</taxon>
        <taxon>Phlebobranchia</taxon>
        <taxon>Cionidae</taxon>
        <taxon>Ciona</taxon>
    </lineage>
</organism>
<dbReference type="Gene3D" id="1.10.10.60">
    <property type="entry name" value="Homeodomain-like"/>
    <property type="match status" value="1"/>
</dbReference>
<evidence type="ECO:0000256" key="8">
    <source>
        <dbReference type="ARBA" id="ARBA00023163"/>
    </source>
</evidence>
<dbReference type="InterPro" id="IPR017970">
    <property type="entry name" value="Homeobox_CS"/>
</dbReference>
<dbReference type="STRING" id="7719.ENSCINP00000009825"/>
<reference evidence="14" key="2">
    <citation type="journal article" date="2008" name="Genome Biol.">
        <title>Improved genome assembly and evidence-based global gene model set for the chordate Ciona intestinalis: new insight into intron and operon populations.</title>
        <authorList>
            <person name="Satou Y."/>
            <person name="Mineta K."/>
            <person name="Ogasawara M."/>
            <person name="Sasakura Y."/>
            <person name="Shoguchi E."/>
            <person name="Ueno K."/>
            <person name="Yamada L."/>
            <person name="Matsumoto J."/>
            <person name="Wasserscheid J."/>
            <person name="Dewar K."/>
            <person name="Wiley G.B."/>
            <person name="Macmil S.L."/>
            <person name="Roe B.A."/>
            <person name="Zeller R.W."/>
            <person name="Hastings K.E."/>
            <person name="Lemaire P."/>
            <person name="Lindquist E."/>
            <person name="Endo T."/>
            <person name="Hotta K."/>
            <person name="Inaba K."/>
        </authorList>
    </citation>
    <scope>NUCLEOTIDE SEQUENCE [LARGE SCALE GENOMIC DNA]</scope>
    <source>
        <strain evidence="14">wild type</strain>
    </source>
</reference>
<sequence>MTTLAKSSHPNHAVQNQPFEFPISNGGDISCEMYSNNVAAHSSLNPHCSRAESSGDLLETSDRGQVYSRNMSNNNSLLMLENFQNEISARSQSECTVTSNLESSAFTLDQVSCICQDLLQRRQIDCLSSFLVTLPKHLLYGANENMLKARALVAFKQRKFTDLYQLLESHTFSPSNHKLLQNLWYSAHYAEAEKARGRPLGAVDKYRIRRKFSLPRTIWDGEEMVYCFKEKSRLALKECYKKNKYPTPDDKRHLAEDTGLSILQVSNWFKNRRQRDRSPQNKKQNVWEQHGGKKCGSFSQLADHVSNFDSRQDCYGSMPHNFDMRKHHSTPTRNDSMIFPFLDCNSQGGVSSVPKTEVSHLVPDMEFYNRETESLENYSKMSPLSDEAVFDSVRENLNDTKSDIVSKIVLTAPSQTVWTPLTATNTTTTNCSLLRMSGFGSFVPSPQNYCPNIEGKTSPGVRSPQNSSYSSDSQGFASLVLSHPTTATPKHKLELGNANLAGNAVTPQYPFNLYNSNSNNNNSNSRKATLNSPLLAALTSLRSLSTLPQSTKSER</sequence>
<dbReference type="SMART" id="SM00389">
    <property type="entry name" value="HOX"/>
    <property type="match status" value="1"/>
</dbReference>
<comment type="subcellular location">
    <subcellularLocation>
        <location evidence="2">Cytoplasm</location>
    </subcellularLocation>
    <subcellularLocation>
        <location evidence="1 10 11">Nucleus</location>
    </subcellularLocation>
</comment>
<evidence type="ECO:0000256" key="11">
    <source>
        <dbReference type="RuleBase" id="RU000682"/>
    </source>
</evidence>
<dbReference type="Pfam" id="PF16878">
    <property type="entry name" value="SIX1_SD"/>
    <property type="match status" value="1"/>
</dbReference>
<dbReference type="InParanoid" id="F6PRL5"/>
<dbReference type="AlphaFoldDB" id="F6PRL5"/>
<dbReference type="EMBL" id="EAAA01001769">
    <property type="status" value="NOT_ANNOTATED_CDS"/>
    <property type="molecule type" value="Genomic_DNA"/>
</dbReference>
<keyword evidence="15" id="KW-1185">Reference proteome</keyword>
<dbReference type="InterPro" id="IPR009057">
    <property type="entry name" value="Homeodomain-like_sf"/>
</dbReference>
<keyword evidence="5" id="KW-0805">Transcription regulation</keyword>
<dbReference type="GO" id="GO:0000981">
    <property type="term" value="F:DNA-binding transcription factor activity, RNA polymerase II-specific"/>
    <property type="evidence" value="ECO:0000318"/>
    <property type="project" value="GO_Central"/>
</dbReference>
<reference evidence="14" key="3">
    <citation type="submission" date="2025-08" db="UniProtKB">
        <authorList>
            <consortium name="Ensembl"/>
        </authorList>
    </citation>
    <scope>IDENTIFICATION</scope>
</reference>
<feature type="region of interest" description="Disordered" evidence="12">
    <location>
        <begin position="271"/>
        <end position="291"/>
    </location>
</feature>
<feature type="region of interest" description="Disordered" evidence="12">
    <location>
        <begin position="454"/>
        <end position="474"/>
    </location>
</feature>
<comment type="similarity">
    <text evidence="3">Belongs to the SIX/Sine oculis homeobox family.</text>
</comment>
<dbReference type="PROSITE" id="PS50071">
    <property type="entry name" value="HOMEOBOX_2"/>
    <property type="match status" value="1"/>
</dbReference>
<evidence type="ECO:0000256" key="7">
    <source>
        <dbReference type="ARBA" id="ARBA00023155"/>
    </source>
</evidence>
<reference evidence="14" key="4">
    <citation type="submission" date="2025-09" db="UniProtKB">
        <authorList>
            <consortium name="Ensembl"/>
        </authorList>
    </citation>
    <scope>IDENTIFICATION</scope>
</reference>
<dbReference type="PANTHER" id="PTHR10390:SF44">
    <property type="entry name" value="SIX HOMEOBOX 4"/>
    <property type="match status" value="1"/>
</dbReference>
<keyword evidence="8" id="KW-0804">Transcription</keyword>
<dbReference type="FunFam" id="1.10.10.60:FF:000085">
    <property type="entry name" value="SIX homeobox 5"/>
    <property type="match status" value="1"/>
</dbReference>
<dbReference type="GO" id="GO:0005634">
    <property type="term" value="C:nucleus"/>
    <property type="evidence" value="ECO:0000318"/>
    <property type="project" value="GO_Central"/>
</dbReference>
<evidence type="ECO:0000256" key="12">
    <source>
        <dbReference type="SAM" id="MobiDB-lite"/>
    </source>
</evidence>
<dbReference type="InterPro" id="IPR031701">
    <property type="entry name" value="SIX1_SD"/>
</dbReference>
<dbReference type="GO" id="GO:0005667">
    <property type="term" value="C:transcription regulator complex"/>
    <property type="evidence" value="ECO:0000318"/>
    <property type="project" value="GO_Central"/>
</dbReference>
<name>F6PRL5_CIOIN</name>
<dbReference type="Pfam" id="PF00046">
    <property type="entry name" value="Homeodomain"/>
    <property type="match status" value="1"/>
</dbReference>
<dbReference type="Proteomes" id="UP000008144">
    <property type="component" value="Chromosome 3"/>
</dbReference>
<evidence type="ECO:0000259" key="13">
    <source>
        <dbReference type="PROSITE" id="PS50071"/>
    </source>
</evidence>
<dbReference type="InterPro" id="IPR001356">
    <property type="entry name" value="HD"/>
</dbReference>
<evidence type="ECO:0000256" key="9">
    <source>
        <dbReference type="ARBA" id="ARBA00023242"/>
    </source>
</evidence>
<feature type="domain" description="Homeobox" evidence="13">
    <location>
        <begin position="228"/>
        <end position="279"/>
    </location>
</feature>
<feature type="DNA-binding region" description="Homeobox" evidence="10">
    <location>
        <begin position="230"/>
        <end position="280"/>
    </location>
</feature>
<evidence type="ECO:0000256" key="1">
    <source>
        <dbReference type="ARBA" id="ARBA00004123"/>
    </source>
</evidence>
<accession>F6PRL5</accession>
<dbReference type="PANTHER" id="PTHR10390">
    <property type="entry name" value="HOMEOBOX PROTEIN SIX"/>
    <property type="match status" value="1"/>
</dbReference>
<dbReference type="OMA" id="DQVSCIC"/>